<dbReference type="SUPFAM" id="SSF51679">
    <property type="entry name" value="Bacterial luciferase-like"/>
    <property type="match status" value="1"/>
</dbReference>
<keyword evidence="3" id="KW-1185">Reference proteome</keyword>
<evidence type="ECO:0000259" key="1">
    <source>
        <dbReference type="Pfam" id="PF00296"/>
    </source>
</evidence>
<dbReference type="EMBL" id="AZHW01000731">
    <property type="protein sequence ID" value="ETW96877.1"/>
    <property type="molecule type" value="Genomic_DNA"/>
</dbReference>
<name>W4LFW4_ENTF1</name>
<sequence length="181" mass="19777">MARFGLTLSNRGVNLGLTTSDEILDMAERADAAGVFEHVWVGDQIMAKPRMESITLMAGIAARTRHVKIGPACMASFPSRHPVLLAYQWASLDILSNGRTIMGACMGVPESQNLARIEQFNMGISNRERGPALKRASRFFASCGLRKAWTTKAGSTPSKRRSCSPSRCRAHRRFGSLAIPV</sequence>
<feature type="domain" description="Luciferase-like" evidence="1">
    <location>
        <begin position="6"/>
        <end position="112"/>
    </location>
</feature>
<dbReference type="Gene3D" id="3.20.20.30">
    <property type="entry name" value="Luciferase-like domain"/>
    <property type="match status" value="1"/>
</dbReference>
<comment type="caution">
    <text evidence="2">The sequence shown here is derived from an EMBL/GenBank/DDBJ whole genome shotgun (WGS) entry which is preliminary data.</text>
</comment>
<evidence type="ECO:0000313" key="3">
    <source>
        <dbReference type="Proteomes" id="UP000019141"/>
    </source>
</evidence>
<dbReference type="HOGENOM" id="CLU_1486473_0_0_7"/>
<dbReference type="AlphaFoldDB" id="W4LFW4"/>
<dbReference type="InterPro" id="IPR036661">
    <property type="entry name" value="Luciferase-like_sf"/>
</dbReference>
<proteinExistence type="predicted"/>
<dbReference type="Proteomes" id="UP000019141">
    <property type="component" value="Unassembled WGS sequence"/>
</dbReference>
<gene>
    <name evidence="2" type="ORF">ETSY1_24825</name>
</gene>
<dbReference type="InterPro" id="IPR011251">
    <property type="entry name" value="Luciferase-like_dom"/>
</dbReference>
<organism evidence="2 3">
    <name type="scientific">Entotheonella factor</name>
    <dbReference type="NCBI Taxonomy" id="1429438"/>
    <lineage>
        <taxon>Bacteria</taxon>
        <taxon>Pseudomonadati</taxon>
        <taxon>Nitrospinota/Tectimicrobiota group</taxon>
        <taxon>Candidatus Tectimicrobiota</taxon>
        <taxon>Candidatus Entotheonellia</taxon>
        <taxon>Candidatus Entotheonellales</taxon>
        <taxon>Candidatus Entotheonellaceae</taxon>
        <taxon>Candidatus Entotheonella</taxon>
    </lineage>
</organism>
<reference evidence="2 3" key="1">
    <citation type="journal article" date="2014" name="Nature">
        <title>An environmental bacterial taxon with a large and distinct metabolic repertoire.</title>
        <authorList>
            <person name="Wilson M.C."/>
            <person name="Mori T."/>
            <person name="Ruckert C."/>
            <person name="Uria A.R."/>
            <person name="Helf M.J."/>
            <person name="Takada K."/>
            <person name="Gernert C."/>
            <person name="Steffens U.A."/>
            <person name="Heycke N."/>
            <person name="Schmitt S."/>
            <person name="Rinke C."/>
            <person name="Helfrich E.J."/>
            <person name="Brachmann A.O."/>
            <person name="Gurgui C."/>
            <person name="Wakimoto T."/>
            <person name="Kracht M."/>
            <person name="Crusemann M."/>
            <person name="Hentschel U."/>
            <person name="Abe I."/>
            <person name="Matsunaga S."/>
            <person name="Kalinowski J."/>
            <person name="Takeyama H."/>
            <person name="Piel J."/>
        </authorList>
    </citation>
    <scope>NUCLEOTIDE SEQUENCE [LARGE SCALE GENOMIC DNA]</scope>
    <source>
        <strain evidence="3">TSY1</strain>
    </source>
</reference>
<dbReference type="GO" id="GO:0016705">
    <property type="term" value="F:oxidoreductase activity, acting on paired donors, with incorporation or reduction of molecular oxygen"/>
    <property type="evidence" value="ECO:0007669"/>
    <property type="project" value="InterPro"/>
</dbReference>
<accession>W4LFW4</accession>
<evidence type="ECO:0000313" key="2">
    <source>
        <dbReference type="EMBL" id="ETW96877.1"/>
    </source>
</evidence>
<dbReference type="Pfam" id="PF00296">
    <property type="entry name" value="Bac_luciferase"/>
    <property type="match status" value="1"/>
</dbReference>
<protein>
    <recommendedName>
        <fullName evidence="1">Luciferase-like domain-containing protein</fullName>
    </recommendedName>
</protein>